<gene>
    <name evidence="1" type="ORF">SDC9_180754</name>
</gene>
<proteinExistence type="predicted"/>
<dbReference type="AntiFam" id="ANF00104">
    <property type="entry name" value="Shadow ORF (opposite FlhA)"/>
</dbReference>
<sequence>MPRLIGFMASWATRALSAEPSTPAFDTRKPAAIEMIRAGIWLTRPSPMVMIVYDEAAWPIGTLCWTTPIRMPPMMLMATMIRPATASPRTNLLAPSMAPKKVLSCSSSLRRFLASFSSMRPAERSASMAICLPGIASSVKRAETSAMRSAPLVITTKLMTTRMLNTIRPTAKLPPIRK</sequence>
<dbReference type="EMBL" id="VSSQ01085691">
    <property type="protein sequence ID" value="MPN33269.1"/>
    <property type="molecule type" value="Genomic_DNA"/>
</dbReference>
<protein>
    <submittedName>
        <fullName evidence="1">Uncharacterized protein</fullName>
    </submittedName>
</protein>
<name>A0A645H5D7_9ZZZZ</name>
<evidence type="ECO:0000313" key="1">
    <source>
        <dbReference type="EMBL" id="MPN33269.1"/>
    </source>
</evidence>
<reference evidence="1" key="1">
    <citation type="submission" date="2019-08" db="EMBL/GenBank/DDBJ databases">
        <authorList>
            <person name="Kucharzyk K."/>
            <person name="Murdoch R.W."/>
            <person name="Higgins S."/>
            <person name="Loffler F."/>
        </authorList>
    </citation>
    <scope>NUCLEOTIDE SEQUENCE</scope>
</reference>
<organism evidence="1">
    <name type="scientific">bioreactor metagenome</name>
    <dbReference type="NCBI Taxonomy" id="1076179"/>
    <lineage>
        <taxon>unclassified sequences</taxon>
        <taxon>metagenomes</taxon>
        <taxon>ecological metagenomes</taxon>
    </lineage>
</organism>
<dbReference type="AlphaFoldDB" id="A0A645H5D7"/>
<accession>A0A645H5D7</accession>
<comment type="caution">
    <text evidence="1">The sequence shown here is derived from an EMBL/GenBank/DDBJ whole genome shotgun (WGS) entry which is preliminary data.</text>
</comment>